<evidence type="ECO:0000313" key="2">
    <source>
        <dbReference type="EMBL" id="PVD35562.1"/>
    </source>
</evidence>
<gene>
    <name evidence="2" type="ORF">C0Q70_02525</name>
</gene>
<keyword evidence="1" id="KW-0732">Signal</keyword>
<dbReference type="InterPro" id="IPR024079">
    <property type="entry name" value="MetalloPept_cat_dom_sf"/>
</dbReference>
<dbReference type="Gene3D" id="3.40.390.10">
    <property type="entry name" value="Collagenase (Catalytic Domain)"/>
    <property type="match status" value="1"/>
</dbReference>
<dbReference type="GO" id="GO:0008237">
    <property type="term" value="F:metallopeptidase activity"/>
    <property type="evidence" value="ECO:0007669"/>
    <property type="project" value="InterPro"/>
</dbReference>
<dbReference type="Proteomes" id="UP000245119">
    <property type="component" value="Linkage Group LG2"/>
</dbReference>
<keyword evidence="3" id="KW-1185">Reference proteome</keyword>
<evidence type="ECO:0000313" key="3">
    <source>
        <dbReference type="Proteomes" id="UP000245119"/>
    </source>
</evidence>
<evidence type="ECO:0000256" key="1">
    <source>
        <dbReference type="SAM" id="SignalP"/>
    </source>
</evidence>
<dbReference type="OrthoDB" id="6132182at2759"/>
<dbReference type="SUPFAM" id="SSF55486">
    <property type="entry name" value="Metalloproteases ('zincins'), catalytic domain"/>
    <property type="match status" value="1"/>
</dbReference>
<protein>
    <recommendedName>
        <fullName evidence="4">Lysine-specific metallo-endopeptidase domain-containing protein</fullName>
    </recommendedName>
</protein>
<name>A0A2T7PQ64_POMCA</name>
<feature type="chain" id="PRO_5015500138" description="Lysine-specific metallo-endopeptidase domain-containing protein" evidence="1">
    <location>
        <begin position="21"/>
        <end position="315"/>
    </location>
</feature>
<evidence type="ECO:0008006" key="4">
    <source>
        <dbReference type="Google" id="ProtNLM"/>
    </source>
</evidence>
<reference evidence="2 3" key="1">
    <citation type="submission" date="2018-04" db="EMBL/GenBank/DDBJ databases">
        <title>The genome of golden apple snail Pomacea canaliculata provides insight into stress tolerance and invasive adaptation.</title>
        <authorList>
            <person name="Liu C."/>
            <person name="Liu B."/>
            <person name="Ren Y."/>
            <person name="Zhang Y."/>
            <person name="Wang H."/>
            <person name="Li S."/>
            <person name="Jiang F."/>
            <person name="Yin L."/>
            <person name="Zhang G."/>
            <person name="Qian W."/>
            <person name="Fan W."/>
        </authorList>
    </citation>
    <scope>NUCLEOTIDE SEQUENCE [LARGE SCALE GENOMIC DNA]</scope>
    <source>
        <strain evidence="2">SZHN2017</strain>
        <tissue evidence="2">Muscle</tissue>
    </source>
</reference>
<feature type="signal peptide" evidence="1">
    <location>
        <begin position="1"/>
        <end position="20"/>
    </location>
</feature>
<comment type="caution">
    <text evidence="2">The sequence shown here is derived from an EMBL/GenBank/DDBJ whole genome shotgun (WGS) entry which is preliminary data.</text>
</comment>
<sequence>MARMSIGLLLVLSITEFVLARPPAGTITLSTAPLSFEDRVRLQSLASPRSNLPANFKLLYVAQDGRTVEGQKPSTGYWIEVSGSPGASKAAVYQAAREISSMLRHAPAHIFNNLANHPNTGVGVFSSAEKIVVYPEYQYLADYPACYGRCDGSCSQTCTFDGRKYETLAGVGGDRALVSEENVMCTATDPYYHRDNIVVHEFAHTLERIGLNANEKAQVIQAYNNARSRSLWVLSSYAMTSHEEYFAEATGSFFRVNLQDSSGGMTACSGGECRTEEEVRRLMSSHDPQLYNILSNVYYSGNPVSPSGVTICPRQ</sequence>
<organism evidence="2 3">
    <name type="scientific">Pomacea canaliculata</name>
    <name type="common">Golden apple snail</name>
    <dbReference type="NCBI Taxonomy" id="400727"/>
    <lineage>
        <taxon>Eukaryota</taxon>
        <taxon>Metazoa</taxon>
        <taxon>Spiralia</taxon>
        <taxon>Lophotrochozoa</taxon>
        <taxon>Mollusca</taxon>
        <taxon>Gastropoda</taxon>
        <taxon>Caenogastropoda</taxon>
        <taxon>Architaenioglossa</taxon>
        <taxon>Ampullarioidea</taxon>
        <taxon>Ampullariidae</taxon>
        <taxon>Pomacea</taxon>
    </lineage>
</organism>
<dbReference type="OMA" id="NEREYWA"/>
<accession>A0A2T7PQ64</accession>
<dbReference type="AlphaFoldDB" id="A0A2T7PQ64"/>
<proteinExistence type="predicted"/>
<dbReference type="EMBL" id="PZQS01000002">
    <property type="protein sequence ID" value="PVD35562.1"/>
    <property type="molecule type" value="Genomic_DNA"/>
</dbReference>